<reference evidence="2" key="1">
    <citation type="submission" date="2020-12" db="EMBL/GenBank/DDBJ databases">
        <title>Bacterial taxonomy.</title>
        <authorList>
            <person name="Pan X."/>
        </authorList>
    </citation>
    <scope>NUCLEOTIDE SEQUENCE</scope>
    <source>
        <strain evidence="2">B2012</strain>
    </source>
</reference>
<dbReference type="RefSeq" id="WP_198882294.1">
    <property type="nucleotide sequence ID" value="NZ_JAEKJA010000009.1"/>
</dbReference>
<evidence type="ECO:0000313" key="3">
    <source>
        <dbReference type="Proteomes" id="UP000609531"/>
    </source>
</evidence>
<name>A0A934IH62_9HYPH</name>
<gene>
    <name evidence="2" type="ORF">JCR33_11845</name>
</gene>
<dbReference type="AlphaFoldDB" id="A0A934IH62"/>
<dbReference type="GO" id="GO:0005198">
    <property type="term" value="F:structural molecule activity"/>
    <property type="evidence" value="ECO:0007669"/>
    <property type="project" value="InterPro"/>
</dbReference>
<protein>
    <submittedName>
        <fullName evidence="2">Phage portal protein</fullName>
    </submittedName>
</protein>
<feature type="compositionally biased region" description="Low complexity" evidence="1">
    <location>
        <begin position="507"/>
        <end position="516"/>
    </location>
</feature>
<dbReference type="GO" id="GO:0019068">
    <property type="term" value="P:virion assembly"/>
    <property type="evidence" value="ECO:0007669"/>
    <property type="project" value="InterPro"/>
</dbReference>
<feature type="region of interest" description="Disordered" evidence="1">
    <location>
        <begin position="507"/>
        <end position="542"/>
    </location>
</feature>
<dbReference type="NCBIfam" id="TIGR01539">
    <property type="entry name" value="portal_lambda"/>
    <property type="match status" value="1"/>
</dbReference>
<dbReference type="Pfam" id="PF05136">
    <property type="entry name" value="Phage_portal_2"/>
    <property type="match status" value="1"/>
</dbReference>
<accession>A0A934IH62</accession>
<evidence type="ECO:0000313" key="2">
    <source>
        <dbReference type="EMBL" id="MBJ3776388.1"/>
    </source>
</evidence>
<dbReference type="InterPro" id="IPR006429">
    <property type="entry name" value="Phage_lambda_portal"/>
</dbReference>
<comment type="caution">
    <text evidence="2">The sequence shown here is derived from an EMBL/GenBank/DDBJ whole genome shotgun (WGS) entry which is preliminary data.</text>
</comment>
<feature type="region of interest" description="Disordered" evidence="1">
    <location>
        <begin position="33"/>
        <end position="68"/>
    </location>
</feature>
<dbReference type="EMBL" id="JAEKJA010000009">
    <property type="protein sequence ID" value="MBJ3776388.1"/>
    <property type="molecule type" value="Genomic_DNA"/>
</dbReference>
<dbReference type="Proteomes" id="UP000609531">
    <property type="component" value="Unassembled WGS sequence"/>
</dbReference>
<evidence type="ECO:0000256" key="1">
    <source>
        <dbReference type="SAM" id="MobiDB-lite"/>
    </source>
</evidence>
<sequence length="542" mass="58854">MNITDAVDRAIAFIAPGAGARRIANRHVARTAAAMRGGHKGARRDRDATRTWLPDGGSPTADTHPDLPTLRARSRDTIRNDMIAGGAIRTVKTNVVGLGLVAKPTVDAEVLGLSPEEAQAWNREAARRFRRWAKTADFYGRETFAGLQGLAFRAVLESGDVFVLRRFDPSASFGLRLQVLEADHVRNPAKRTDTDRVRAGVQLDIRGRPEGYYVTDRHPGDDVRGAVARWRFVPRVGRDGAPLVLHLFEATRPGQIRGVPFLSPVLEALKQLGRFTDAELMAAVNSAMIVAFVTTQGDPDSAGAVLGSPDGAGFAAGVDTSGYTLENGRVVGLRPGETVDMKAPGRPNTAFEQFERAILREIGVALELPFELLIKHFEASYSASRAALEMAWQMFRERRDWLTRHLCQPVYEWWLAEAVARCDLAAPGFFDDEATRAAWCAAEWIGPSRMSLDPQKEAAADAADVALGVKTLDQVIAERTGGTFESKHEQRVREVAMRIAAGLEAPVAAATARAPAGDPESDDDGEARAKAPAPGRKRGEDE</sequence>
<keyword evidence="3" id="KW-1185">Reference proteome</keyword>
<organism evidence="2 3">
    <name type="scientific">Acuticoccus mangrovi</name>
    <dbReference type="NCBI Taxonomy" id="2796142"/>
    <lineage>
        <taxon>Bacteria</taxon>
        <taxon>Pseudomonadati</taxon>
        <taxon>Pseudomonadota</taxon>
        <taxon>Alphaproteobacteria</taxon>
        <taxon>Hyphomicrobiales</taxon>
        <taxon>Amorphaceae</taxon>
        <taxon>Acuticoccus</taxon>
    </lineage>
</organism>
<proteinExistence type="predicted"/>